<organism evidence="1">
    <name type="scientific">Anopheles atroparvus</name>
    <name type="common">European mosquito</name>
    <dbReference type="NCBI Taxonomy" id="41427"/>
    <lineage>
        <taxon>Eukaryota</taxon>
        <taxon>Metazoa</taxon>
        <taxon>Ecdysozoa</taxon>
        <taxon>Arthropoda</taxon>
        <taxon>Hexapoda</taxon>
        <taxon>Insecta</taxon>
        <taxon>Pterygota</taxon>
        <taxon>Neoptera</taxon>
        <taxon>Endopterygota</taxon>
        <taxon>Diptera</taxon>
        <taxon>Nematocera</taxon>
        <taxon>Culicoidea</taxon>
        <taxon>Culicidae</taxon>
        <taxon>Anophelinae</taxon>
        <taxon>Anopheles</taxon>
    </lineage>
</organism>
<dbReference type="AlphaFoldDB" id="A0A182JJS5"/>
<evidence type="ECO:0000313" key="1">
    <source>
        <dbReference type="EnsemblMetazoa" id="AATE019382-PA.1"/>
    </source>
</evidence>
<reference evidence="1" key="1">
    <citation type="submission" date="2022-08" db="UniProtKB">
        <authorList>
            <consortium name="EnsemblMetazoa"/>
        </authorList>
    </citation>
    <scope>IDENTIFICATION</scope>
    <source>
        <strain evidence="1">EBRO</strain>
    </source>
</reference>
<proteinExistence type="predicted"/>
<dbReference type="VEuPathDB" id="VectorBase:AATE019382"/>
<dbReference type="STRING" id="41427.A0A182JJS5"/>
<accession>A0A182JJS5</accession>
<sequence length="335" mass="39156">MKAGSVEDFKVFLSTTASNWTEQETFEAINGAKLKMSVQHLVLPVELQDFVSWKLSDYSFRNLVGDWGGEKDAHEWKYHLETIDECWRFISTKYDARNVGDVDTQFLHRVQLIHNQLYFLQFYGFTKNMPMKEAIFCLAIFISIFKHGDQFRDYRLLVNKCVIMEIMRMLCTQLNGIKQCMAVVELKILTALEEVKGTSSNPRQALEEKLMEAFKSESVAQDKETLQNIFDDELQRLRSTFDELGMRTVKDLIKRARDVPLEKFAAIEYLQLIICEALKSFGYFGDNYYYLKQRVQIMQGGNYRNYLAHDSLSYNLLSDNSNHQVRCHPSRAEDE</sequence>
<dbReference type="EnsemblMetazoa" id="AATE019382-RA">
    <property type="protein sequence ID" value="AATE019382-PA.1"/>
    <property type="gene ID" value="AATE019382"/>
</dbReference>
<name>A0A182JJS5_ANOAO</name>
<protein>
    <submittedName>
        <fullName evidence="1">Uncharacterized protein</fullName>
    </submittedName>
</protein>